<dbReference type="SUPFAM" id="SSF52540">
    <property type="entry name" value="P-loop containing nucleoside triphosphate hydrolases"/>
    <property type="match status" value="1"/>
</dbReference>
<keyword evidence="6" id="KW-1185">Reference proteome</keyword>
<dbReference type="SMART" id="SM00382">
    <property type="entry name" value="AAA"/>
    <property type="match status" value="1"/>
</dbReference>
<dbReference type="PANTHER" id="PTHR42939">
    <property type="entry name" value="ABC TRANSPORTER ATP-BINDING PROTEIN ALBC-RELATED"/>
    <property type="match status" value="1"/>
</dbReference>
<keyword evidence="3 5" id="KW-0067">ATP-binding</keyword>
<dbReference type="RefSeq" id="WP_349213993.1">
    <property type="nucleotide sequence ID" value="NZ_JBBMFA010000014.1"/>
</dbReference>
<keyword evidence="2" id="KW-0547">Nucleotide-binding</keyword>
<gene>
    <name evidence="5" type="ORF">WMO24_00190</name>
</gene>
<dbReference type="GO" id="GO:0005524">
    <property type="term" value="F:ATP binding"/>
    <property type="evidence" value="ECO:0007669"/>
    <property type="project" value="UniProtKB-KW"/>
</dbReference>
<accession>A0ABV1GAN9</accession>
<dbReference type="Proteomes" id="UP001477672">
    <property type="component" value="Unassembled WGS sequence"/>
</dbReference>
<dbReference type="CDD" id="cd03230">
    <property type="entry name" value="ABC_DR_subfamily_A"/>
    <property type="match status" value="1"/>
</dbReference>
<dbReference type="Pfam" id="PF00005">
    <property type="entry name" value="ABC_tran"/>
    <property type="match status" value="1"/>
</dbReference>
<dbReference type="PROSITE" id="PS00211">
    <property type="entry name" value="ABC_TRANSPORTER_1"/>
    <property type="match status" value="1"/>
</dbReference>
<reference evidence="5 6" key="1">
    <citation type="submission" date="2024-03" db="EMBL/GenBank/DDBJ databases">
        <title>Human intestinal bacterial collection.</title>
        <authorList>
            <person name="Pauvert C."/>
            <person name="Hitch T.C.A."/>
            <person name="Clavel T."/>
        </authorList>
    </citation>
    <scope>NUCLEOTIDE SEQUENCE [LARGE SCALE GENOMIC DNA]</scope>
    <source>
        <strain evidence="5 6">CLA-JM-H11</strain>
    </source>
</reference>
<evidence type="ECO:0000256" key="3">
    <source>
        <dbReference type="ARBA" id="ARBA00022840"/>
    </source>
</evidence>
<name>A0ABV1GAN9_9FIRM</name>
<dbReference type="InterPro" id="IPR051782">
    <property type="entry name" value="ABC_Transporter_VariousFunc"/>
</dbReference>
<dbReference type="EMBL" id="JBBMFA010000014">
    <property type="protein sequence ID" value="MEQ2518869.1"/>
    <property type="molecule type" value="Genomic_DNA"/>
</dbReference>
<dbReference type="Gene3D" id="3.40.50.300">
    <property type="entry name" value="P-loop containing nucleotide triphosphate hydrolases"/>
    <property type="match status" value="1"/>
</dbReference>
<evidence type="ECO:0000256" key="2">
    <source>
        <dbReference type="ARBA" id="ARBA00022741"/>
    </source>
</evidence>
<dbReference type="InterPro" id="IPR017871">
    <property type="entry name" value="ABC_transporter-like_CS"/>
</dbReference>
<protein>
    <submittedName>
        <fullName evidence="5">ABC transporter ATP-binding protein</fullName>
    </submittedName>
</protein>
<dbReference type="InterPro" id="IPR003593">
    <property type="entry name" value="AAA+_ATPase"/>
</dbReference>
<keyword evidence="1" id="KW-0813">Transport</keyword>
<evidence type="ECO:0000259" key="4">
    <source>
        <dbReference type="PROSITE" id="PS50893"/>
    </source>
</evidence>
<proteinExistence type="predicted"/>
<dbReference type="InterPro" id="IPR003439">
    <property type="entry name" value="ABC_transporter-like_ATP-bd"/>
</dbReference>
<dbReference type="PROSITE" id="PS50893">
    <property type="entry name" value="ABC_TRANSPORTER_2"/>
    <property type="match status" value="1"/>
</dbReference>
<dbReference type="InterPro" id="IPR027417">
    <property type="entry name" value="P-loop_NTPase"/>
</dbReference>
<evidence type="ECO:0000313" key="5">
    <source>
        <dbReference type="EMBL" id="MEQ2518869.1"/>
    </source>
</evidence>
<evidence type="ECO:0000256" key="1">
    <source>
        <dbReference type="ARBA" id="ARBA00022448"/>
    </source>
</evidence>
<sequence>MSDLIQVEHLTKDYGKGRGVFDVSFGVSAGEAFGFLGPNGAGKTTTMRHLMGFVRPDSGRVRIAGMDCFADARRVQEKVGYLPGELSLAGDMTGDGFLRFVASMKHVRDSARCRALCDRFEVDRKNRIRKMSKGQKQKIGLVCTFLGDPEVYLLDEPTSGLDPLMQGRFLELLEEEKARGKTILLSSHLFEEVERVCTRTAMLRAGRIAAIEQVQALRGAQNRVFTLRFETEKAALLFADGLTGAARNGCVVTACVQGSVDSFLKRAACYPVADLQARSQTLEERFLHYYGGEEQ</sequence>
<comment type="caution">
    <text evidence="5">The sequence shown here is derived from an EMBL/GenBank/DDBJ whole genome shotgun (WGS) entry which is preliminary data.</text>
</comment>
<organism evidence="5 6">
    <name type="scientific">Ruthenibacterium intestinale</name>
    <dbReference type="NCBI Taxonomy" id="3133163"/>
    <lineage>
        <taxon>Bacteria</taxon>
        <taxon>Bacillati</taxon>
        <taxon>Bacillota</taxon>
        <taxon>Clostridia</taxon>
        <taxon>Eubacteriales</taxon>
        <taxon>Oscillospiraceae</taxon>
        <taxon>Ruthenibacterium</taxon>
    </lineage>
</organism>
<evidence type="ECO:0000313" key="6">
    <source>
        <dbReference type="Proteomes" id="UP001477672"/>
    </source>
</evidence>
<dbReference type="PANTHER" id="PTHR42939:SF1">
    <property type="entry name" value="ABC TRANSPORTER ATP-BINDING PROTEIN ALBC-RELATED"/>
    <property type="match status" value="1"/>
</dbReference>
<feature type="domain" description="ABC transporter" evidence="4">
    <location>
        <begin position="5"/>
        <end position="230"/>
    </location>
</feature>